<dbReference type="GO" id="GO:0017111">
    <property type="term" value="F:ribonucleoside triphosphate phosphatase activity"/>
    <property type="evidence" value="ECO:0007669"/>
    <property type="project" value="InterPro"/>
</dbReference>
<evidence type="ECO:0000313" key="2">
    <source>
        <dbReference type="Proteomes" id="UP000438914"/>
    </source>
</evidence>
<keyword evidence="2" id="KW-1185">Reference proteome</keyword>
<dbReference type="InterPro" id="IPR027417">
    <property type="entry name" value="P-loop_NTPase"/>
</dbReference>
<accession>A0A7K0KEA6</accession>
<evidence type="ECO:0000313" key="1">
    <source>
        <dbReference type="EMBL" id="MST84263.1"/>
    </source>
</evidence>
<protein>
    <submittedName>
        <fullName evidence="1">Uncharacterized protein</fullName>
    </submittedName>
</protein>
<dbReference type="InterPro" id="IPR004948">
    <property type="entry name" value="Nuc-triphosphatase_THEP1"/>
</dbReference>
<dbReference type="SUPFAM" id="SSF52540">
    <property type="entry name" value="P-loop containing nucleoside triphosphate hydrolases"/>
    <property type="match status" value="1"/>
</dbReference>
<dbReference type="Proteomes" id="UP000438914">
    <property type="component" value="Unassembled WGS sequence"/>
</dbReference>
<dbReference type="RefSeq" id="WP_154533848.1">
    <property type="nucleotide sequence ID" value="NZ_VUNG01000011.1"/>
</dbReference>
<dbReference type="Pfam" id="PF03266">
    <property type="entry name" value="NTPase_1"/>
    <property type="match status" value="1"/>
</dbReference>
<organism evidence="1 2">
    <name type="scientific">Hallella mizrahii</name>
    <dbReference type="NCBI Taxonomy" id="2606637"/>
    <lineage>
        <taxon>Bacteria</taxon>
        <taxon>Pseudomonadati</taxon>
        <taxon>Bacteroidota</taxon>
        <taxon>Bacteroidia</taxon>
        <taxon>Bacteroidales</taxon>
        <taxon>Prevotellaceae</taxon>
        <taxon>Hallella</taxon>
    </lineage>
</organism>
<reference evidence="1 2" key="1">
    <citation type="submission" date="2019-08" db="EMBL/GenBank/DDBJ databases">
        <title>In-depth cultivation of the pig gut microbiome towards novel bacterial diversity and tailored functional studies.</title>
        <authorList>
            <person name="Wylensek D."/>
            <person name="Hitch T.C.A."/>
            <person name="Clavel T."/>
        </authorList>
    </citation>
    <scope>NUCLEOTIDE SEQUENCE [LARGE SCALE GENOMIC DNA]</scope>
    <source>
        <strain evidence="1 2">LKV-178-WT-2A</strain>
    </source>
</reference>
<gene>
    <name evidence="1" type="ORF">FYJ73_06215</name>
</gene>
<proteinExistence type="predicted"/>
<dbReference type="EMBL" id="VUNG01000011">
    <property type="protein sequence ID" value="MST84263.1"/>
    <property type="molecule type" value="Genomic_DNA"/>
</dbReference>
<sequence>MKITIFTGPRGAGKSTRFIHEYRSHGNGLCFFSLKKRDDDGNVCAYDLVLYPKGEELPFFVKDPDVDMETASKETLAVRDLTNGLMHSCSYFVHLSAFDRAMQYYKEHPEAKEIWIDEIGRIEVAGKGFYELLMTAIVDGKDVFIVARNNFVPKLIPLLPTDADINIVEINTNKTETPT</sequence>
<dbReference type="Gene3D" id="3.40.50.300">
    <property type="entry name" value="P-loop containing nucleotide triphosphate hydrolases"/>
    <property type="match status" value="1"/>
</dbReference>
<dbReference type="AlphaFoldDB" id="A0A7K0KEA6"/>
<comment type="caution">
    <text evidence="1">The sequence shown here is derived from an EMBL/GenBank/DDBJ whole genome shotgun (WGS) entry which is preliminary data.</text>
</comment>
<name>A0A7K0KEA6_9BACT</name>